<gene>
    <name evidence="1" type="ORF">ARMOST_19251</name>
</gene>
<dbReference type="EMBL" id="FUEG01000030">
    <property type="protein sequence ID" value="SJL15746.1"/>
    <property type="molecule type" value="Genomic_DNA"/>
</dbReference>
<keyword evidence="2" id="KW-1185">Reference proteome</keyword>
<protein>
    <submittedName>
        <fullName evidence="1">Uncharacterized protein</fullName>
    </submittedName>
</protein>
<dbReference type="OrthoDB" id="3009558at2759"/>
<accession>A0A284S451</accession>
<dbReference type="Proteomes" id="UP000219338">
    <property type="component" value="Unassembled WGS sequence"/>
</dbReference>
<proteinExistence type="predicted"/>
<dbReference type="STRING" id="47428.A0A284S451"/>
<evidence type="ECO:0000313" key="1">
    <source>
        <dbReference type="EMBL" id="SJL15746.1"/>
    </source>
</evidence>
<name>A0A284S451_ARMOS</name>
<organism evidence="1 2">
    <name type="scientific">Armillaria ostoyae</name>
    <name type="common">Armillaria root rot fungus</name>
    <dbReference type="NCBI Taxonomy" id="47428"/>
    <lineage>
        <taxon>Eukaryota</taxon>
        <taxon>Fungi</taxon>
        <taxon>Dikarya</taxon>
        <taxon>Basidiomycota</taxon>
        <taxon>Agaricomycotina</taxon>
        <taxon>Agaricomycetes</taxon>
        <taxon>Agaricomycetidae</taxon>
        <taxon>Agaricales</taxon>
        <taxon>Marasmiineae</taxon>
        <taxon>Physalacriaceae</taxon>
        <taxon>Armillaria</taxon>
    </lineage>
</organism>
<reference evidence="2" key="1">
    <citation type="journal article" date="2017" name="Nat. Ecol. Evol.">
        <title>Genome expansion and lineage-specific genetic innovations in the forest pathogenic fungi Armillaria.</title>
        <authorList>
            <person name="Sipos G."/>
            <person name="Prasanna A.N."/>
            <person name="Walter M.C."/>
            <person name="O'Connor E."/>
            <person name="Balint B."/>
            <person name="Krizsan K."/>
            <person name="Kiss B."/>
            <person name="Hess J."/>
            <person name="Varga T."/>
            <person name="Slot J."/>
            <person name="Riley R."/>
            <person name="Boka B."/>
            <person name="Rigling D."/>
            <person name="Barry K."/>
            <person name="Lee J."/>
            <person name="Mihaltcheva S."/>
            <person name="LaButti K."/>
            <person name="Lipzen A."/>
            <person name="Waldron R."/>
            <person name="Moloney N.M."/>
            <person name="Sperisen C."/>
            <person name="Kredics L."/>
            <person name="Vagvoelgyi C."/>
            <person name="Patrignani A."/>
            <person name="Fitzpatrick D."/>
            <person name="Nagy I."/>
            <person name="Doyle S."/>
            <person name="Anderson J.B."/>
            <person name="Grigoriev I.V."/>
            <person name="Gueldener U."/>
            <person name="Muensterkoetter M."/>
            <person name="Nagy L.G."/>
        </authorList>
    </citation>
    <scope>NUCLEOTIDE SEQUENCE [LARGE SCALE GENOMIC DNA]</scope>
    <source>
        <strain evidence="2">C18/9</strain>
    </source>
</reference>
<dbReference type="AlphaFoldDB" id="A0A284S451"/>
<sequence>MYKDWVLVRRLPEEADENNQRIAENIQQVTEENQEYIRSYHPAFKEASSVFVYFNPSSLSESVWIVHPAFARRNTFLLDNLSVACREVHLFEYISPLPRTEGTLLVHSSYNPYRDDPLRNLNPRVPLSKDDISVIRELWPSIIGVRIYVCGAISLLVHQWADVSEVTKYGWPSTIGGLLAQIESVEDIEPSVDKTPYALQDGTQRHSHTGTKQIGSTGLCIRGRFGPDENTVSDVIMTDTHSFVYTPSGMCTYYSLADVPIRKIIFDIAHELFFMIKIRVASTKACRALCSRPSVSWALTRLVGDTSSLEKDVYAGNQKASFVPHFPSNTC</sequence>
<evidence type="ECO:0000313" key="2">
    <source>
        <dbReference type="Proteomes" id="UP000219338"/>
    </source>
</evidence>